<dbReference type="Proteomes" id="UP000230750">
    <property type="component" value="Unassembled WGS sequence"/>
</dbReference>
<accession>A0A2G8L8X3</accession>
<feature type="domain" description="Mitochondrial transcription rescue factor 1 C-terminal" evidence="3">
    <location>
        <begin position="131"/>
        <end position="233"/>
    </location>
</feature>
<reference evidence="4 5" key="1">
    <citation type="journal article" date="2017" name="PLoS Biol.">
        <title>The sea cucumber genome provides insights into morphological evolution and visceral regeneration.</title>
        <authorList>
            <person name="Zhang X."/>
            <person name="Sun L."/>
            <person name="Yuan J."/>
            <person name="Sun Y."/>
            <person name="Gao Y."/>
            <person name="Zhang L."/>
            <person name="Li S."/>
            <person name="Dai H."/>
            <person name="Hamel J.F."/>
            <person name="Liu C."/>
            <person name="Yu Y."/>
            <person name="Liu S."/>
            <person name="Lin W."/>
            <person name="Guo K."/>
            <person name="Jin S."/>
            <person name="Xu P."/>
            <person name="Storey K.B."/>
            <person name="Huan P."/>
            <person name="Zhang T."/>
            <person name="Zhou Y."/>
            <person name="Zhang J."/>
            <person name="Lin C."/>
            <person name="Li X."/>
            <person name="Xing L."/>
            <person name="Huo D."/>
            <person name="Sun M."/>
            <person name="Wang L."/>
            <person name="Mercier A."/>
            <person name="Li F."/>
            <person name="Yang H."/>
            <person name="Xiang J."/>
        </authorList>
    </citation>
    <scope>NUCLEOTIDE SEQUENCE [LARGE SCALE GENOMIC DNA]</scope>
    <source>
        <strain evidence="4">Shaxun</strain>
        <tissue evidence="4">Muscle</tissue>
    </source>
</reference>
<dbReference type="PANTHER" id="PTHR13633">
    <property type="entry name" value="MITOCHONDRIAL TRANSCRIPTION RESCUE FACTOR 1"/>
    <property type="match status" value="1"/>
</dbReference>
<gene>
    <name evidence="4" type="ORF">BSL78_06441</name>
</gene>
<dbReference type="AlphaFoldDB" id="A0A2G8L8X3"/>
<dbReference type="STRING" id="307972.A0A2G8L8X3"/>
<dbReference type="GO" id="GO:0005739">
    <property type="term" value="C:mitochondrion"/>
    <property type="evidence" value="ECO:0007669"/>
    <property type="project" value="TreeGrafter"/>
</dbReference>
<comment type="caution">
    <text evidence="4">The sequence shown here is derived from an EMBL/GenBank/DDBJ whole genome shotgun (WGS) entry which is preliminary data.</text>
</comment>
<dbReference type="InterPro" id="IPR057896">
    <property type="entry name" value="MTRES1_C"/>
</dbReference>
<evidence type="ECO:0000313" key="5">
    <source>
        <dbReference type="Proteomes" id="UP000230750"/>
    </source>
</evidence>
<evidence type="ECO:0000313" key="4">
    <source>
        <dbReference type="EMBL" id="PIK56655.1"/>
    </source>
</evidence>
<evidence type="ECO:0000256" key="1">
    <source>
        <dbReference type="PROSITE-ProRule" id="PRU00182"/>
    </source>
</evidence>
<dbReference type="Pfam" id="PF25818">
    <property type="entry name" value="MTRES1_C"/>
    <property type="match status" value="1"/>
</dbReference>
<keyword evidence="5" id="KW-1185">Reference proteome</keyword>
<sequence>MLKIYQRSYTTIQQYYNYSRCFLITQHIANSQQQSVHITSSASCFHLRKQPLINSKHEISKFLVPDSLFQHVNIVQAYSSKGRGKNSKVFGENDEDVYSDGESDERWEDDSLGDDEVEDADDLADGPRTWKDLTLNVSSLRIDAILSSGLESPEKDAFLEARLMLNNKVISKKSKTVKQGDVVDVVLKGKHPDKDRELPSAAVMRVKVLRIREELTSKDRVPVKLRRWKHLEV</sequence>
<dbReference type="PROSITE" id="PS50889">
    <property type="entry name" value="S4"/>
    <property type="match status" value="1"/>
</dbReference>
<evidence type="ECO:0000256" key="2">
    <source>
        <dbReference type="SAM" id="MobiDB-lite"/>
    </source>
</evidence>
<name>A0A2G8L8X3_STIJA</name>
<organism evidence="4 5">
    <name type="scientific">Stichopus japonicus</name>
    <name type="common">Sea cucumber</name>
    <dbReference type="NCBI Taxonomy" id="307972"/>
    <lineage>
        <taxon>Eukaryota</taxon>
        <taxon>Metazoa</taxon>
        <taxon>Echinodermata</taxon>
        <taxon>Eleutherozoa</taxon>
        <taxon>Echinozoa</taxon>
        <taxon>Holothuroidea</taxon>
        <taxon>Aspidochirotacea</taxon>
        <taxon>Aspidochirotida</taxon>
        <taxon>Stichopodidae</taxon>
        <taxon>Apostichopus</taxon>
    </lineage>
</organism>
<dbReference type="GO" id="GO:1903108">
    <property type="term" value="P:regulation of mitochondrial transcription"/>
    <property type="evidence" value="ECO:0007669"/>
    <property type="project" value="TreeGrafter"/>
</dbReference>
<dbReference type="GO" id="GO:0003723">
    <property type="term" value="F:RNA binding"/>
    <property type="evidence" value="ECO:0007669"/>
    <property type="project" value="UniProtKB-KW"/>
</dbReference>
<protein>
    <recommendedName>
        <fullName evidence="3">Mitochondrial transcription rescue factor 1 C-terminal domain-containing protein</fullName>
    </recommendedName>
</protein>
<proteinExistence type="predicted"/>
<dbReference type="PANTHER" id="PTHR13633:SF3">
    <property type="entry name" value="MITOCHONDRIAL TRANSCRIPTION RESCUE FACTOR 1"/>
    <property type="match status" value="1"/>
</dbReference>
<evidence type="ECO:0000259" key="3">
    <source>
        <dbReference type="Pfam" id="PF25818"/>
    </source>
</evidence>
<feature type="region of interest" description="Disordered" evidence="2">
    <location>
        <begin position="83"/>
        <end position="123"/>
    </location>
</feature>
<dbReference type="OrthoDB" id="4150at2759"/>
<dbReference type="EMBL" id="MRZV01000168">
    <property type="protein sequence ID" value="PIK56655.1"/>
    <property type="molecule type" value="Genomic_DNA"/>
</dbReference>
<keyword evidence="1" id="KW-0694">RNA-binding</keyword>
<feature type="compositionally biased region" description="Acidic residues" evidence="2">
    <location>
        <begin position="92"/>
        <end position="123"/>
    </location>
</feature>